<dbReference type="FunCoup" id="A0A061AB77">
    <property type="interactions" value="5"/>
</dbReference>
<organism evidence="8 9">
    <name type="scientific">Acholeplasma oculi</name>
    <dbReference type="NCBI Taxonomy" id="35623"/>
    <lineage>
        <taxon>Bacteria</taxon>
        <taxon>Bacillati</taxon>
        <taxon>Mycoplasmatota</taxon>
        <taxon>Mollicutes</taxon>
        <taxon>Acholeplasmatales</taxon>
        <taxon>Acholeplasmataceae</taxon>
        <taxon>Acholeplasma</taxon>
    </lineage>
</organism>
<accession>A0A061AB77</accession>
<dbReference type="NCBIfam" id="NF011132">
    <property type="entry name" value="PRK14553.3-1"/>
    <property type="match status" value="1"/>
</dbReference>
<comment type="similarity">
    <text evidence="5">Belongs to the Prp family.</text>
</comment>
<keyword evidence="9" id="KW-1185">Reference proteome</keyword>
<dbReference type="STRING" id="35623.Aocu_10720"/>
<keyword evidence="1" id="KW-0690">Ribosome biogenesis</keyword>
<dbReference type="Pfam" id="PF04327">
    <property type="entry name" value="Peptidase_Prp"/>
    <property type="match status" value="1"/>
</dbReference>
<name>A0A061AB77_9MOLU</name>
<dbReference type="PANTHER" id="PTHR39178:SF1">
    <property type="entry name" value="RIBOSOMAL-PROCESSING CYSTEINE PROTEASE PRP"/>
    <property type="match status" value="1"/>
</dbReference>
<dbReference type="Gene3D" id="3.30.70.1490">
    <property type="entry name" value="Cysteine protease Prp"/>
    <property type="match status" value="1"/>
</dbReference>
<evidence type="ECO:0000256" key="3">
    <source>
        <dbReference type="ARBA" id="ARBA00022801"/>
    </source>
</evidence>
<dbReference type="GO" id="GO:0008234">
    <property type="term" value="F:cysteine-type peptidase activity"/>
    <property type="evidence" value="ECO:0007669"/>
    <property type="project" value="UniProtKB-KW"/>
</dbReference>
<keyword evidence="4" id="KW-0788">Thiol protease</keyword>
<protein>
    <recommendedName>
        <fullName evidence="6">Ribosomal processing cysteine protease Prp</fullName>
    </recommendedName>
</protein>
<gene>
    <name evidence="8" type="ORF">Aocu_10720</name>
</gene>
<dbReference type="RefSeq" id="WP_045749594.1">
    <property type="nucleotide sequence ID" value="NZ_FUZK01000001.1"/>
</dbReference>
<feature type="coiled-coil region" evidence="7">
    <location>
        <begin position="73"/>
        <end position="100"/>
    </location>
</feature>
<sequence>MIQYRFHKDNGTIQNVHVEGHALFGAHGTDIVCSAVSTALIMTANAIEILGFKKQFKVKIESGFFELNVIKSNDTIEGLLKNLEYTMNELETQYKTYIKNQKEG</sequence>
<dbReference type="PANTHER" id="PTHR39178">
    <property type="entry name" value="HYPOTHETICAL RIBOSOME-ASSOCIATED PROTEIN"/>
    <property type="match status" value="1"/>
</dbReference>
<evidence type="ECO:0000313" key="9">
    <source>
        <dbReference type="Proteomes" id="UP000032434"/>
    </source>
</evidence>
<dbReference type="CDD" id="cd16332">
    <property type="entry name" value="Prp-like"/>
    <property type="match status" value="1"/>
</dbReference>
<dbReference type="PATRIC" id="fig|35623.3.peg.1072"/>
<evidence type="ECO:0000256" key="5">
    <source>
        <dbReference type="ARBA" id="ARBA00044503"/>
    </source>
</evidence>
<evidence type="ECO:0000256" key="6">
    <source>
        <dbReference type="ARBA" id="ARBA00044538"/>
    </source>
</evidence>
<evidence type="ECO:0000313" key="8">
    <source>
        <dbReference type="EMBL" id="CDR31145.1"/>
    </source>
</evidence>
<dbReference type="InterPro" id="IPR007422">
    <property type="entry name" value="Peptidase_Prp"/>
</dbReference>
<evidence type="ECO:0000256" key="2">
    <source>
        <dbReference type="ARBA" id="ARBA00022670"/>
    </source>
</evidence>
<dbReference type="GO" id="GO:0042254">
    <property type="term" value="P:ribosome biogenesis"/>
    <property type="evidence" value="ECO:0007669"/>
    <property type="project" value="UniProtKB-KW"/>
</dbReference>
<evidence type="ECO:0000256" key="4">
    <source>
        <dbReference type="ARBA" id="ARBA00022807"/>
    </source>
</evidence>
<dbReference type="KEGG" id="aoc:Aocu_10720"/>
<proteinExistence type="inferred from homology"/>
<keyword evidence="2" id="KW-0645">Protease</keyword>
<dbReference type="InParanoid" id="A0A061AB77"/>
<dbReference type="GO" id="GO:0006508">
    <property type="term" value="P:proteolysis"/>
    <property type="evidence" value="ECO:0007669"/>
    <property type="project" value="UniProtKB-KW"/>
</dbReference>
<dbReference type="Proteomes" id="UP000032434">
    <property type="component" value="Chromosome 1"/>
</dbReference>
<evidence type="ECO:0000256" key="7">
    <source>
        <dbReference type="SAM" id="Coils"/>
    </source>
</evidence>
<dbReference type="InterPro" id="IPR036764">
    <property type="entry name" value="Peptidase_Prp_sf"/>
</dbReference>
<dbReference type="AlphaFoldDB" id="A0A061AB77"/>
<keyword evidence="3" id="KW-0378">Hydrolase</keyword>
<reference evidence="9" key="1">
    <citation type="submission" date="2014-05" db="EMBL/GenBank/DDBJ databases">
        <authorList>
            <person name="Kube M."/>
        </authorList>
    </citation>
    <scope>NUCLEOTIDE SEQUENCE [LARGE SCALE GENOMIC DNA]</scope>
</reference>
<evidence type="ECO:0000256" key="1">
    <source>
        <dbReference type="ARBA" id="ARBA00022517"/>
    </source>
</evidence>
<dbReference type="SUPFAM" id="SSF118010">
    <property type="entry name" value="TM1457-like"/>
    <property type="match status" value="1"/>
</dbReference>
<dbReference type="EMBL" id="LK028559">
    <property type="protein sequence ID" value="CDR31145.1"/>
    <property type="molecule type" value="Genomic_DNA"/>
</dbReference>
<dbReference type="HOGENOM" id="CLU_140910_1_0_14"/>
<dbReference type="OrthoDB" id="48998at2"/>
<keyword evidence="7" id="KW-0175">Coiled coil</keyword>